<dbReference type="InterPro" id="IPR003128">
    <property type="entry name" value="Villin_headpiece"/>
</dbReference>
<dbReference type="Proteomes" id="UP000472275">
    <property type="component" value="Chromosome 3"/>
</dbReference>
<keyword evidence="3" id="KW-1185">Reference proteome</keyword>
<evidence type="ECO:0000313" key="3">
    <source>
        <dbReference type="Proteomes" id="UP000472275"/>
    </source>
</evidence>
<evidence type="ECO:0000313" key="2">
    <source>
        <dbReference type="Ensembl" id="ENSACCP00020017086.1"/>
    </source>
</evidence>
<name>A0A663EZK8_AQUCH</name>
<proteinExistence type="predicted"/>
<feature type="domain" description="HP" evidence="1">
    <location>
        <begin position="16"/>
        <end position="85"/>
    </location>
</feature>
<protein>
    <recommendedName>
        <fullName evidence="1">HP domain-containing protein</fullName>
    </recommendedName>
</protein>
<dbReference type="Pfam" id="PF02209">
    <property type="entry name" value="VHP"/>
    <property type="match status" value="1"/>
</dbReference>
<dbReference type="Ensembl" id="ENSACCT00020017830.1">
    <property type="protein sequence ID" value="ENSACCP00020017086.1"/>
    <property type="gene ID" value="ENSACCG00020011717.1"/>
</dbReference>
<accession>A0A663EZK8</accession>
<dbReference type="SUPFAM" id="SSF47050">
    <property type="entry name" value="VHP, Villin headpiece domain"/>
    <property type="match status" value="1"/>
</dbReference>
<dbReference type="GO" id="GO:0007010">
    <property type="term" value="P:cytoskeleton organization"/>
    <property type="evidence" value="ECO:0007669"/>
    <property type="project" value="InterPro"/>
</dbReference>
<reference evidence="2" key="2">
    <citation type="submission" date="2025-09" db="UniProtKB">
        <authorList>
            <consortium name="Ensembl"/>
        </authorList>
    </citation>
    <scope>IDENTIFICATION</scope>
</reference>
<reference evidence="2" key="1">
    <citation type="submission" date="2025-08" db="UniProtKB">
        <authorList>
            <consortium name="Ensembl"/>
        </authorList>
    </citation>
    <scope>IDENTIFICATION</scope>
</reference>
<dbReference type="InterPro" id="IPR036886">
    <property type="entry name" value="Villin_headpiece_dom_sf"/>
</dbReference>
<organism evidence="2 3">
    <name type="scientific">Aquila chrysaetos chrysaetos</name>
    <dbReference type="NCBI Taxonomy" id="223781"/>
    <lineage>
        <taxon>Eukaryota</taxon>
        <taxon>Metazoa</taxon>
        <taxon>Chordata</taxon>
        <taxon>Craniata</taxon>
        <taxon>Vertebrata</taxon>
        <taxon>Euteleostomi</taxon>
        <taxon>Archelosauria</taxon>
        <taxon>Archosauria</taxon>
        <taxon>Dinosauria</taxon>
        <taxon>Saurischia</taxon>
        <taxon>Theropoda</taxon>
        <taxon>Coelurosauria</taxon>
        <taxon>Aves</taxon>
        <taxon>Neognathae</taxon>
        <taxon>Neoaves</taxon>
        <taxon>Telluraves</taxon>
        <taxon>Accipitrimorphae</taxon>
        <taxon>Accipitriformes</taxon>
        <taxon>Accipitridae</taxon>
        <taxon>Accipitrinae</taxon>
        <taxon>Aquila</taxon>
    </lineage>
</organism>
<dbReference type="InParanoid" id="A0A663EZK8"/>
<dbReference type="GO" id="GO:0003779">
    <property type="term" value="F:actin binding"/>
    <property type="evidence" value="ECO:0007669"/>
    <property type="project" value="InterPro"/>
</dbReference>
<dbReference type="PROSITE" id="PS51089">
    <property type="entry name" value="HP"/>
    <property type="match status" value="1"/>
</dbReference>
<dbReference type="Gene3D" id="1.10.950.10">
    <property type="entry name" value="Villin headpiece domain"/>
    <property type="match status" value="1"/>
</dbReference>
<evidence type="ECO:0000259" key="1">
    <source>
        <dbReference type="PROSITE" id="PS51089"/>
    </source>
</evidence>
<sequence>MGGTKGPDSLSSLRPVFDQCLVPADLLAKANTHSQRADPQPGQQLCPTYYLSDADFHDIFGKSKDEFYQMPKWKQQNEKKQCGLF</sequence>
<dbReference type="AlphaFoldDB" id="A0A663EZK8"/>
<dbReference type="SMART" id="SM00153">
    <property type="entry name" value="VHP"/>
    <property type="match status" value="1"/>
</dbReference>